<organism evidence="3">
    <name type="scientific">bioreactor metagenome</name>
    <dbReference type="NCBI Taxonomy" id="1076179"/>
    <lineage>
        <taxon>unclassified sequences</taxon>
        <taxon>metagenomes</taxon>
        <taxon>ecological metagenomes</taxon>
    </lineage>
</organism>
<dbReference type="InterPro" id="IPR005135">
    <property type="entry name" value="Endo/exonuclease/phosphatase"/>
</dbReference>
<evidence type="ECO:0000259" key="2">
    <source>
        <dbReference type="Pfam" id="PF19580"/>
    </source>
</evidence>
<gene>
    <name evidence="3" type="ORF">SDC9_26654</name>
</gene>
<reference evidence="3" key="1">
    <citation type="submission" date="2019-08" db="EMBL/GenBank/DDBJ databases">
        <authorList>
            <person name="Kucharzyk K."/>
            <person name="Murdoch R.W."/>
            <person name="Higgins S."/>
            <person name="Loffler F."/>
        </authorList>
    </citation>
    <scope>NUCLEOTIDE SEQUENCE</scope>
</reference>
<keyword evidence="1" id="KW-1133">Transmembrane helix</keyword>
<name>A0A644UQ04_9ZZZZ</name>
<dbReference type="PANTHER" id="PTHR42834">
    <property type="entry name" value="ENDONUCLEASE/EXONUCLEASE/PHOSPHATASE FAMILY PROTEIN (AFU_ORTHOLOGUE AFUA_3G09210)"/>
    <property type="match status" value="1"/>
</dbReference>
<accession>A0A644UQ04</accession>
<sequence length="379" mass="42147">MTGFCISFCILHGPSLRSAGYSISLPSLLTVLRMKFKLRRVSLALGILVSGILCALPACAQEKKFLATTIAFYNVENLFDTIDDPNTNDAEFLPGGSNRWTSQRYQAKLSNMARVIAGIGSELVAGGPAIIGLSEIENRQVLEDLINTPPLKGLGYDIVHYDSPDRRGVDVGLLYKPSVFKVTNSTSNRLYMPNRTDFFSRDQLVVTGELDGDLISVIVNHWPSRRSGPEYREEAARLSRQLSDSLMKAHRNAKIFIMGDLNDDPTDRSVARVLGAKGKPGDVRKGDLFNPMWQLFRDGIGSLAYRDAWNLFDQIIISEAVLNAGKGWKFHKAKVYNEKFLIQKDGPYAGYPFRTFAGGAYAGGYSDHFPVYLFLIKEK</sequence>
<proteinExistence type="predicted"/>
<protein>
    <recommendedName>
        <fullName evidence="2">Endonuclease/exonuclease/phosphatase domain-containing protein</fullName>
    </recommendedName>
</protein>
<keyword evidence="1" id="KW-0812">Transmembrane</keyword>
<comment type="caution">
    <text evidence="3">The sequence shown here is derived from an EMBL/GenBank/DDBJ whole genome shotgun (WGS) entry which is preliminary data.</text>
</comment>
<dbReference type="PANTHER" id="PTHR42834:SF1">
    <property type="entry name" value="ENDONUCLEASE_EXONUCLEASE_PHOSPHATASE FAMILY PROTEIN (AFU_ORTHOLOGUE AFUA_3G09210)"/>
    <property type="match status" value="1"/>
</dbReference>
<evidence type="ECO:0000313" key="3">
    <source>
        <dbReference type="EMBL" id="MPL80753.1"/>
    </source>
</evidence>
<feature type="transmembrane region" description="Helical" evidence="1">
    <location>
        <begin position="43"/>
        <end position="60"/>
    </location>
</feature>
<dbReference type="Gene3D" id="3.60.10.10">
    <property type="entry name" value="Endonuclease/exonuclease/phosphatase"/>
    <property type="match status" value="1"/>
</dbReference>
<feature type="domain" description="Endonuclease/exonuclease/phosphatase" evidence="2">
    <location>
        <begin position="69"/>
        <end position="376"/>
    </location>
</feature>
<dbReference type="GO" id="GO:0003824">
    <property type="term" value="F:catalytic activity"/>
    <property type="evidence" value="ECO:0007669"/>
    <property type="project" value="InterPro"/>
</dbReference>
<evidence type="ECO:0000256" key="1">
    <source>
        <dbReference type="SAM" id="Phobius"/>
    </source>
</evidence>
<dbReference type="EMBL" id="VSSQ01000141">
    <property type="protein sequence ID" value="MPL80753.1"/>
    <property type="molecule type" value="Genomic_DNA"/>
</dbReference>
<dbReference type="InterPro" id="IPR036691">
    <property type="entry name" value="Endo/exonu/phosph_ase_sf"/>
</dbReference>
<dbReference type="Pfam" id="PF19580">
    <property type="entry name" value="Exo_endo_phos_3"/>
    <property type="match status" value="1"/>
</dbReference>
<dbReference type="AlphaFoldDB" id="A0A644UQ04"/>
<keyword evidence="1" id="KW-0472">Membrane</keyword>
<dbReference type="SUPFAM" id="SSF56219">
    <property type="entry name" value="DNase I-like"/>
    <property type="match status" value="1"/>
</dbReference>